<protein>
    <recommendedName>
        <fullName evidence="3">DUF1836 domain-containing protein</fullName>
    </recommendedName>
</protein>
<comment type="caution">
    <text evidence="1">The sequence shown here is derived from an EMBL/GenBank/DDBJ whole genome shotgun (WGS) entry which is preliminary data.</text>
</comment>
<dbReference type="Pfam" id="PF08876">
    <property type="entry name" value="DUF1836"/>
    <property type="match status" value="1"/>
</dbReference>
<accession>A0A429ZIP8</accession>
<name>A0A429ZIP8_9ENTE</name>
<dbReference type="GeneID" id="98569012"/>
<proteinExistence type="predicted"/>
<organism evidence="1 2">
    <name type="scientific">Vagococcus salmoninarum</name>
    <dbReference type="NCBI Taxonomy" id="2739"/>
    <lineage>
        <taxon>Bacteria</taxon>
        <taxon>Bacillati</taxon>
        <taxon>Bacillota</taxon>
        <taxon>Bacilli</taxon>
        <taxon>Lactobacillales</taxon>
        <taxon>Enterococcaceae</taxon>
        <taxon>Vagococcus</taxon>
    </lineage>
</organism>
<evidence type="ECO:0000313" key="2">
    <source>
        <dbReference type="Proteomes" id="UP000287239"/>
    </source>
</evidence>
<dbReference type="OrthoDB" id="3191472at2"/>
<dbReference type="PANTHER" id="PTHR40056:SF1">
    <property type="entry name" value="DUF1836 DOMAIN-CONTAINING PROTEIN"/>
    <property type="match status" value="1"/>
</dbReference>
<gene>
    <name evidence="1" type="ORF">CBF35_11745</name>
</gene>
<dbReference type="Proteomes" id="UP000287239">
    <property type="component" value="Unassembled WGS sequence"/>
</dbReference>
<dbReference type="InterPro" id="IPR014975">
    <property type="entry name" value="DUF1836"/>
</dbReference>
<evidence type="ECO:0000313" key="1">
    <source>
        <dbReference type="EMBL" id="RST93553.1"/>
    </source>
</evidence>
<dbReference type="AlphaFoldDB" id="A0A429ZIP8"/>
<evidence type="ECO:0008006" key="3">
    <source>
        <dbReference type="Google" id="ProtNLM"/>
    </source>
</evidence>
<reference evidence="1 2" key="1">
    <citation type="submission" date="2017-05" db="EMBL/GenBank/DDBJ databases">
        <title>Vagococcus spp. assemblies.</title>
        <authorList>
            <person name="Gulvik C.A."/>
        </authorList>
    </citation>
    <scope>NUCLEOTIDE SEQUENCE [LARGE SCALE GENOMIC DNA]</scope>
    <source>
        <strain evidence="1 2">NCFB 2777</strain>
    </source>
</reference>
<sequence>MDRQKTSWQTDLREIHLPRWSELPDIELYMDQLVTLVERYTAPFKVDQTGDSLLTSSMVNNYVKQKLIPAPQKKKYEKRHLARLIIITILKQAFDISIVQAGIKWQMETSDYRYAYDQFCTQMEDTIQLFLGAEDVVKFEIDVADLDFRPIQMATIALTSKLVTEKSLNILTHVENTQSKGEI</sequence>
<keyword evidence="2" id="KW-1185">Reference proteome</keyword>
<dbReference type="PANTHER" id="PTHR40056">
    <property type="entry name" value="HYPOTHETICAL CYTOSOLIC PROTEIN"/>
    <property type="match status" value="1"/>
</dbReference>
<dbReference type="RefSeq" id="WP_126781325.1">
    <property type="nucleotide sequence ID" value="NZ_CAUQJP010000057.1"/>
</dbReference>
<dbReference type="EMBL" id="NGJU01000018">
    <property type="protein sequence ID" value="RST93553.1"/>
    <property type="molecule type" value="Genomic_DNA"/>
</dbReference>